<evidence type="ECO:0000313" key="1">
    <source>
        <dbReference type="EMBL" id="MBX37832.1"/>
    </source>
</evidence>
<reference evidence="1" key="1">
    <citation type="submission" date="2018-02" db="EMBL/GenBank/DDBJ databases">
        <title>Rhizophora mucronata_Transcriptome.</title>
        <authorList>
            <person name="Meera S.P."/>
            <person name="Sreeshan A."/>
            <person name="Augustine A."/>
        </authorList>
    </citation>
    <scope>NUCLEOTIDE SEQUENCE</scope>
    <source>
        <tissue evidence="1">Leaf</tissue>
    </source>
</reference>
<organism evidence="1">
    <name type="scientific">Rhizophora mucronata</name>
    <name type="common">Asiatic mangrove</name>
    <dbReference type="NCBI Taxonomy" id="61149"/>
    <lineage>
        <taxon>Eukaryota</taxon>
        <taxon>Viridiplantae</taxon>
        <taxon>Streptophyta</taxon>
        <taxon>Embryophyta</taxon>
        <taxon>Tracheophyta</taxon>
        <taxon>Spermatophyta</taxon>
        <taxon>Magnoliopsida</taxon>
        <taxon>eudicotyledons</taxon>
        <taxon>Gunneridae</taxon>
        <taxon>Pentapetalae</taxon>
        <taxon>rosids</taxon>
        <taxon>fabids</taxon>
        <taxon>Malpighiales</taxon>
        <taxon>Rhizophoraceae</taxon>
        <taxon>Rhizophora</taxon>
    </lineage>
</organism>
<proteinExistence type="predicted"/>
<accession>A0A2P2N5S6</accession>
<sequence length="63" mass="6703">METSLSINLSSKSFAFSSSCFKSSVSACSFNTILVSLASISCFESSKPFKRATSAERISAFST</sequence>
<dbReference type="AlphaFoldDB" id="A0A2P2N5S6"/>
<protein>
    <submittedName>
        <fullName evidence="1">Uncharacterized protein</fullName>
    </submittedName>
</protein>
<dbReference type="EMBL" id="GGEC01057348">
    <property type="protein sequence ID" value="MBX37832.1"/>
    <property type="molecule type" value="Transcribed_RNA"/>
</dbReference>
<name>A0A2P2N5S6_RHIMU</name>